<keyword evidence="5" id="KW-0472">Membrane</keyword>
<dbReference type="SUPFAM" id="SSF48726">
    <property type="entry name" value="Immunoglobulin"/>
    <property type="match status" value="2"/>
</dbReference>
<evidence type="ECO:0000313" key="7">
    <source>
        <dbReference type="EMBL" id="PWA24318.1"/>
    </source>
</evidence>
<dbReference type="PANTHER" id="PTHR16423">
    <property type="entry name" value="TREM-LIKE TRANSCRIPT PROTEIN"/>
    <property type="match status" value="1"/>
</dbReference>
<accession>A0A315VML6</accession>
<feature type="region of interest" description="Disordered" evidence="4">
    <location>
        <begin position="417"/>
        <end position="443"/>
    </location>
</feature>
<organism evidence="7 8">
    <name type="scientific">Gambusia affinis</name>
    <name type="common">Western mosquitofish</name>
    <name type="synonym">Heterandria affinis</name>
    <dbReference type="NCBI Taxonomy" id="33528"/>
    <lineage>
        <taxon>Eukaryota</taxon>
        <taxon>Metazoa</taxon>
        <taxon>Chordata</taxon>
        <taxon>Craniata</taxon>
        <taxon>Vertebrata</taxon>
        <taxon>Euteleostomi</taxon>
        <taxon>Actinopterygii</taxon>
        <taxon>Neopterygii</taxon>
        <taxon>Teleostei</taxon>
        <taxon>Neoteleostei</taxon>
        <taxon>Acanthomorphata</taxon>
        <taxon>Ovalentaria</taxon>
        <taxon>Atherinomorphae</taxon>
        <taxon>Cyprinodontiformes</taxon>
        <taxon>Poeciliidae</taxon>
        <taxon>Poeciliinae</taxon>
        <taxon>Gambusia</taxon>
    </lineage>
</organism>
<dbReference type="InterPro" id="IPR013783">
    <property type="entry name" value="Ig-like_fold"/>
</dbReference>
<feature type="domain" description="Immunoglobulin" evidence="6">
    <location>
        <begin position="224"/>
        <end position="325"/>
    </location>
</feature>
<reference evidence="7 8" key="1">
    <citation type="journal article" date="2018" name="G3 (Bethesda)">
        <title>A High-Quality Reference Genome for the Invasive Mosquitofish Gambusia affinis Using a Chicago Library.</title>
        <authorList>
            <person name="Hoffberg S.L."/>
            <person name="Troendle N.J."/>
            <person name="Glenn T.C."/>
            <person name="Mahmud O."/>
            <person name="Louha S."/>
            <person name="Chalopin D."/>
            <person name="Bennetzen J.L."/>
            <person name="Mauricio R."/>
        </authorList>
    </citation>
    <scope>NUCLEOTIDE SEQUENCE [LARGE SCALE GENOMIC DNA]</scope>
    <source>
        <strain evidence="7">NE01/NJP1002.9</strain>
        <tissue evidence="7">Muscle</tissue>
    </source>
</reference>
<evidence type="ECO:0000256" key="3">
    <source>
        <dbReference type="ARBA" id="ARBA00023319"/>
    </source>
</evidence>
<dbReference type="InterPro" id="IPR052314">
    <property type="entry name" value="Immune_rcpt_domain"/>
</dbReference>
<keyword evidence="5" id="KW-0812">Transmembrane</keyword>
<evidence type="ECO:0000256" key="5">
    <source>
        <dbReference type="SAM" id="Phobius"/>
    </source>
</evidence>
<keyword evidence="1" id="KW-0732">Signal</keyword>
<feature type="compositionally biased region" description="Acidic residues" evidence="4">
    <location>
        <begin position="431"/>
        <end position="443"/>
    </location>
</feature>
<dbReference type="GO" id="GO:0038023">
    <property type="term" value="F:signaling receptor activity"/>
    <property type="evidence" value="ECO:0007669"/>
    <property type="project" value="TreeGrafter"/>
</dbReference>
<dbReference type="PANTHER" id="PTHR16423:SF3">
    <property type="entry name" value="TREM-LIKE TRANSCRIPT 2 PROTEIN"/>
    <property type="match status" value="1"/>
</dbReference>
<evidence type="ECO:0000259" key="6">
    <source>
        <dbReference type="SMART" id="SM00409"/>
    </source>
</evidence>
<dbReference type="Pfam" id="PF07686">
    <property type="entry name" value="V-set"/>
    <property type="match status" value="1"/>
</dbReference>
<evidence type="ECO:0000313" key="8">
    <source>
        <dbReference type="Proteomes" id="UP000250572"/>
    </source>
</evidence>
<dbReference type="SMART" id="SM00409">
    <property type="entry name" value="IG"/>
    <property type="match status" value="2"/>
</dbReference>
<name>A0A315VML6_GAMAF</name>
<dbReference type="InterPro" id="IPR036179">
    <property type="entry name" value="Ig-like_dom_sf"/>
</dbReference>
<dbReference type="Proteomes" id="UP000250572">
    <property type="component" value="Unassembled WGS sequence"/>
</dbReference>
<feature type="domain" description="Immunoglobulin" evidence="6">
    <location>
        <begin position="386"/>
        <end position="502"/>
    </location>
</feature>
<comment type="caution">
    <text evidence="7">The sequence shown here is derived from an EMBL/GenBank/DDBJ whole genome shotgun (WGS) entry which is preliminary data.</text>
</comment>
<dbReference type="EMBL" id="NHOQ01001446">
    <property type="protein sequence ID" value="PWA24318.1"/>
    <property type="molecule type" value="Genomic_DNA"/>
</dbReference>
<keyword evidence="3" id="KW-0393">Immunoglobulin domain</keyword>
<dbReference type="InterPro" id="IPR003599">
    <property type="entry name" value="Ig_sub"/>
</dbReference>
<evidence type="ECO:0000256" key="1">
    <source>
        <dbReference type="ARBA" id="ARBA00022729"/>
    </source>
</evidence>
<proteinExistence type="predicted"/>
<dbReference type="GO" id="GO:0009986">
    <property type="term" value="C:cell surface"/>
    <property type="evidence" value="ECO:0007669"/>
    <property type="project" value="TreeGrafter"/>
</dbReference>
<keyword evidence="8" id="KW-1185">Reference proteome</keyword>
<gene>
    <name evidence="7" type="ORF">CCH79_00018692</name>
</gene>
<evidence type="ECO:0000256" key="2">
    <source>
        <dbReference type="ARBA" id="ARBA00023157"/>
    </source>
</evidence>
<feature type="transmembrane region" description="Helical" evidence="5">
    <location>
        <begin position="548"/>
        <end position="569"/>
    </location>
</feature>
<dbReference type="AlphaFoldDB" id="A0A315VML6"/>
<keyword evidence="2" id="KW-1015">Disulfide bond</keyword>
<keyword evidence="5" id="KW-1133">Transmembrane helix</keyword>
<feature type="transmembrane region" description="Helical" evidence="5">
    <location>
        <begin position="385"/>
        <end position="407"/>
    </location>
</feature>
<evidence type="ECO:0000256" key="4">
    <source>
        <dbReference type="SAM" id="MobiDB-lite"/>
    </source>
</evidence>
<dbReference type="InterPro" id="IPR013106">
    <property type="entry name" value="Ig_V-set"/>
</dbReference>
<feature type="non-terminal residue" evidence="7">
    <location>
        <position position="680"/>
    </location>
</feature>
<dbReference type="Gene3D" id="2.60.40.10">
    <property type="entry name" value="Immunoglobulins"/>
    <property type="match status" value="2"/>
</dbReference>
<sequence>MTLPVQLRHRVVVGGADVSVDANGLLEVIDTFDRPGDAYTEDTYARTGTYAIAGGEDKPGKRVPKAGAYAEAGVGKARAEYSVFEAEARGPNASAGAGANPLGASAFARAELAGASAAAGPLKVKVGLAADTGVSVGAHGLEAKVLGTGFTIGERPSVSIVGNELECCVFAAFCDSDSDRQDRLVINAFGDFLLEHSAGWRNCENLQRKGRRKHHTALQDGETAGTFTEKEGGNITVRCEFRYSGTKRFLCKETCEGENILIETTKDRDNNGRFSIRYERRNIFSSDFLYVWITDLKPSDSGRYRCRSDETYDGTLYDHFDLVVTEDSSKPKWTPRSFIESTFIPETSTKTTIKTTTAATQSQSFSPSSETIKLSEKPAAASDPLLNAVLVLVVLIVSFAAALLIFFKRKNFSQQKGSSEETENSKNFQETCEEENILIESTEERDENERFSIRYERRRLYESDFLHVSITDLKLSDSGRYRCRSDTTYGGIRYDDFDLVVTEASTTTKRTIRTTTKRTIRTTTSTQSFSPSETIKLSEKPAAASDPLLYVGLSLAVLVVLLATALLIYCQRKRFHQQKGPPVKIDSTDFTTINTVYEEIREEDRQNKPPAGEISSVYVYVQPNKPNAAESNEIYSLASEPQGQAKEEDIEYSLVQLPNVAAKSNGGHLADSDDVTYSEP</sequence>
<protein>
    <recommendedName>
        <fullName evidence="6">Immunoglobulin domain-containing protein</fullName>
    </recommendedName>
</protein>